<evidence type="ECO:0000256" key="3">
    <source>
        <dbReference type="ARBA" id="ARBA00023012"/>
    </source>
</evidence>
<dbReference type="SMART" id="SM00448">
    <property type="entry name" value="REC"/>
    <property type="match status" value="1"/>
</dbReference>
<evidence type="ECO:0000256" key="2">
    <source>
        <dbReference type="ARBA" id="ARBA00022553"/>
    </source>
</evidence>
<feature type="modified residue" description="4-aspartylphosphate" evidence="7">
    <location>
        <position position="136"/>
    </location>
</feature>
<gene>
    <name evidence="11" type="ORF">FHR92_000259</name>
</gene>
<evidence type="ECO:0000313" key="11">
    <source>
        <dbReference type="EMBL" id="MBA9083816.1"/>
    </source>
</evidence>
<dbReference type="InterPro" id="IPR039420">
    <property type="entry name" value="WalR-like"/>
</dbReference>
<dbReference type="InterPro" id="IPR001867">
    <property type="entry name" value="OmpR/PhoB-type_DNA-bd"/>
</dbReference>
<dbReference type="PANTHER" id="PTHR48111:SF40">
    <property type="entry name" value="PHOSPHATE REGULON TRANSCRIPTIONAL REGULATORY PROTEIN PHOB"/>
    <property type="match status" value="1"/>
</dbReference>
<protein>
    <submittedName>
        <fullName evidence="11">Two-component system response regulator RegX3</fullName>
    </submittedName>
</protein>
<dbReference type="GO" id="GO:0000976">
    <property type="term" value="F:transcription cis-regulatory region binding"/>
    <property type="evidence" value="ECO:0007669"/>
    <property type="project" value="TreeGrafter"/>
</dbReference>
<accession>A0A7W3SPI5</accession>
<dbReference type="SMART" id="SM00862">
    <property type="entry name" value="Trans_reg_C"/>
    <property type="match status" value="1"/>
</dbReference>
<dbReference type="InterPro" id="IPR036388">
    <property type="entry name" value="WH-like_DNA-bd_sf"/>
</dbReference>
<feature type="domain" description="Response regulatory" evidence="9">
    <location>
        <begin position="87"/>
        <end position="200"/>
    </location>
</feature>
<organism evidence="11 12">
    <name type="scientific">Fontibacillus solani</name>
    <dbReference type="NCBI Taxonomy" id="1572857"/>
    <lineage>
        <taxon>Bacteria</taxon>
        <taxon>Bacillati</taxon>
        <taxon>Bacillota</taxon>
        <taxon>Bacilli</taxon>
        <taxon>Bacillales</taxon>
        <taxon>Paenibacillaceae</taxon>
        <taxon>Fontibacillus</taxon>
    </lineage>
</organism>
<feature type="domain" description="OmpR/PhoB-type" evidence="10">
    <location>
        <begin position="211"/>
        <end position="309"/>
    </location>
</feature>
<evidence type="ECO:0000259" key="9">
    <source>
        <dbReference type="PROSITE" id="PS50110"/>
    </source>
</evidence>
<evidence type="ECO:0000256" key="8">
    <source>
        <dbReference type="PROSITE-ProRule" id="PRU01091"/>
    </source>
</evidence>
<sequence length="312" mass="35408">MTEPEPIMTVFAGTNGAGKSTISFQMRNYVGTIIDPDQIAKRINPEDPRSADLSAGREDVKQIRELFGRKETSNEARLEWGIGMRYDCLIVDDETVLAETTSEYFNMFELKSTYVTSADGCMAFFKEHETSLILLDINLGHTSGFDLCKRLRQMTQIPILFISARSSDDDILIALNIGGDDYIQKPYTLSVLLAKVKAVLKRNQLQQSVSMDRITCGPVVVETNLCRVHVHGVEIRLKSMEFKLLCYLMNNKNRIVPKEELFREVWGDSITGDGTLNVHIRHLREKIEVSPNEPQYIKTVWGTGYVFEEPSE</sequence>
<dbReference type="InterPro" id="IPR001789">
    <property type="entry name" value="Sig_transdc_resp-reg_receiver"/>
</dbReference>
<keyword evidence="3" id="KW-0902">Two-component regulatory system</keyword>
<dbReference type="EMBL" id="JACJIP010000001">
    <property type="protein sequence ID" value="MBA9083816.1"/>
    <property type="molecule type" value="Genomic_DNA"/>
</dbReference>
<keyword evidence="12" id="KW-1185">Reference proteome</keyword>
<dbReference type="PROSITE" id="PS51755">
    <property type="entry name" value="OMPR_PHOB"/>
    <property type="match status" value="1"/>
</dbReference>
<dbReference type="GO" id="GO:0006355">
    <property type="term" value="P:regulation of DNA-templated transcription"/>
    <property type="evidence" value="ECO:0007669"/>
    <property type="project" value="InterPro"/>
</dbReference>
<evidence type="ECO:0000259" key="10">
    <source>
        <dbReference type="PROSITE" id="PS51755"/>
    </source>
</evidence>
<evidence type="ECO:0000256" key="7">
    <source>
        <dbReference type="PROSITE-ProRule" id="PRU00169"/>
    </source>
</evidence>
<dbReference type="FunFam" id="1.10.10.10:FF:000018">
    <property type="entry name" value="DNA-binding response regulator ResD"/>
    <property type="match status" value="1"/>
</dbReference>
<name>A0A7W3SPI5_9BACL</name>
<dbReference type="GO" id="GO:0005829">
    <property type="term" value="C:cytosol"/>
    <property type="evidence" value="ECO:0007669"/>
    <property type="project" value="TreeGrafter"/>
</dbReference>
<feature type="DNA-binding region" description="OmpR/PhoB-type" evidence="8">
    <location>
        <begin position="211"/>
        <end position="309"/>
    </location>
</feature>
<dbReference type="RefSeq" id="WP_246334011.1">
    <property type="nucleotide sequence ID" value="NZ_JACJIP010000001.1"/>
</dbReference>
<dbReference type="Pfam" id="PF00072">
    <property type="entry name" value="Response_reg"/>
    <property type="match status" value="1"/>
</dbReference>
<dbReference type="AlphaFoldDB" id="A0A7W3SPI5"/>
<proteinExistence type="predicted"/>
<keyword evidence="5 8" id="KW-0238">DNA-binding</keyword>
<keyword evidence="6" id="KW-0804">Transcription</keyword>
<dbReference type="SUPFAM" id="SSF52172">
    <property type="entry name" value="CheY-like"/>
    <property type="match status" value="1"/>
</dbReference>
<evidence type="ECO:0000256" key="1">
    <source>
        <dbReference type="ARBA" id="ARBA00004496"/>
    </source>
</evidence>
<comment type="subcellular location">
    <subcellularLocation>
        <location evidence="1">Cytoplasm</location>
    </subcellularLocation>
</comment>
<dbReference type="GO" id="GO:0000156">
    <property type="term" value="F:phosphorelay response regulator activity"/>
    <property type="evidence" value="ECO:0007669"/>
    <property type="project" value="TreeGrafter"/>
</dbReference>
<evidence type="ECO:0000313" key="12">
    <source>
        <dbReference type="Proteomes" id="UP000567067"/>
    </source>
</evidence>
<evidence type="ECO:0000256" key="5">
    <source>
        <dbReference type="ARBA" id="ARBA00023125"/>
    </source>
</evidence>
<keyword evidence="2 7" id="KW-0597">Phosphoprotein</keyword>
<comment type="caution">
    <text evidence="11">The sequence shown here is derived from an EMBL/GenBank/DDBJ whole genome shotgun (WGS) entry which is preliminary data.</text>
</comment>
<dbReference type="Proteomes" id="UP000567067">
    <property type="component" value="Unassembled WGS sequence"/>
</dbReference>
<dbReference type="GO" id="GO:0032993">
    <property type="term" value="C:protein-DNA complex"/>
    <property type="evidence" value="ECO:0007669"/>
    <property type="project" value="TreeGrafter"/>
</dbReference>
<evidence type="ECO:0000256" key="6">
    <source>
        <dbReference type="ARBA" id="ARBA00023163"/>
    </source>
</evidence>
<dbReference type="InterPro" id="IPR011006">
    <property type="entry name" value="CheY-like_superfamily"/>
</dbReference>
<evidence type="ECO:0000256" key="4">
    <source>
        <dbReference type="ARBA" id="ARBA00023015"/>
    </source>
</evidence>
<dbReference type="Gene3D" id="1.10.10.10">
    <property type="entry name" value="Winged helix-like DNA-binding domain superfamily/Winged helix DNA-binding domain"/>
    <property type="match status" value="1"/>
</dbReference>
<dbReference type="PROSITE" id="PS50110">
    <property type="entry name" value="RESPONSE_REGULATORY"/>
    <property type="match status" value="1"/>
</dbReference>
<reference evidence="11 12" key="1">
    <citation type="submission" date="2020-08" db="EMBL/GenBank/DDBJ databases">
        <title>Genomic Encyclopedia of Type Strains, Phase III (KMG-III): the genomes of soil and plant-associated and newly described type strains.</title>
        <authorList>
            <person name="Whitman W."/>
        </authorList>
    </citation>
    <scope>NUCLEOTIDE SEQUENCE [LARGE SCALE GENOMIC DNA]</scope>
    <source>
        <strain evidence="11 12">CECT 8693</strain>
    </source>
</reference>
<dbReference type="Pfam" id="PF00486">
    <property type="entry name" value="Trans_reg_C"/>
    <property type="match status" value="1"/>
</dbReference>
<dbReference type="PANTHER" id="PTHR48111">
    <property type="entry name" value="REGULATOR OF RPOS"/>
    <property type="match status" value="1"/>
</dbReference>
<dbReference type="CDD" id="cd00383">
    <property type="entry name" value="trans_reg_C"/>
    <property type="match status" value="1"/>
</dbReference>
<dbReference type="Gene3D" id="6.10.250.690">
    <property type="match status" value="1"/>
</dbReference>
<dbReference type="Gene3D" id="3.40.50.2300">
    <property type="match status" value="1"/>
</dbReference>
<keyword evidence="4" id="KW-0805">Transcription regulation</keyword>